<accession>A0AAV9IBT6</accession>
<dbReference type="CDD" id="cd21693">
    <property type="entry name" value="GINS_B_Psf3"/>
    <property type="match status" value="1"/>
</dbReference>
<reference evidence="2 3" key="1">
    <citation type="submission" date="2022-07" db="EMBL/GenBank/DDBJ databases">
        <title>Genome-wide signatures of adaptation to extreme environments.</title>
        <authorList>
            <person name="Cho C.H."/>
            <person name="Yoon H.S."/>
        </authorList>
    </citation>
    <scope>NUCLEOTIDE SEQUENCE [LARGE SCALE GENOMIC DNA]</scope>
    <source>
        <strain evidence="2 3">108.79 E11</strain>
    </source>
</reference>
<gene>
    <name evidence="2" type="ORF">GAYE_SCF06G2776</name>
</gene>
<evidence type="ECO:0000313" key="3">
    <source>
        <dbReference type="Proteomes" id="UP001300502"/>
    </source>
</evidence>
<name>A0AAV9IBT6_9RHOD</name>
<organism evidence="2 3">
    <name type="scientific">Galdieria yellowstonensis</name>
    <dbReference type="NCBI Taxonomy" id="3028027"/>
    <lineage>
        <taxon>Eukaryota</taxon>
        <taxon>Rhodophyta</taxon>
        <taxon>Bangiophyceae</taxon>
        <taxon>Galdieriales</taxon>
        <taxon>Galdieriaceae</taxon>
        <taxon>Galdieria</taxon>
    </lineage>
</organism>
<dbReference type="Gene3D" id="1.20.58.2050">
    <property type="match status" value="1"/>
</dbReference>
<dbReference type="PANTHER" id="PTHR22768">
    <property type="entry name" value="DNA REPLICATION COMPLEX GINS PROTEIN PSF3"/>
    <property type="match status" value="1"/>
</dbReference>
<dbReference type="InterPro" id="IPR010492">
    <property type="entry name" value="GINS_Psf3"/>
</dbReference>
<dbReference type="EMBL" id="JANCYU010000026">
    <property type="protein sequence ID" value="KAK4524874.1"/>
    <property type="molecule type" value="Genomic_DNA"/>
</dbReference>
<dbReference type="InterPro" id="IPR036224">
    <property type="entry name" value="GINS_bundle-like_dom_sf"/>
</dbReference>
<evidence type="ECO:0000256" key="1">
    <source>
        <dbReference type="SAM" id="MobiDB-lite"/>
    </source>
</evidence>
<dbReference type="PANTHER" id="PTHR22768:SF0">
    <property type="entry name" value="DNA REPLICATION COMPLEX GINS PROTEIN PSF3"/>
    <property type="match status" value="1"/>
</dbReference>
<dbReference type="InterPro" id="IPR038437">
    <property type="entry name" value="GINS_Psf3_sf"/>
</dbReference>
<evidence type="ECO:0008006" key="4">
    <source>
        <dbReference type="Google" id="ProtNLM"/>
    </source>
</evidence>
<comment type="caution">
    <text evidence="2">The sequence shown here is derived from an EMBL/GenBank/DDBJ whole genome shotgun (WGS) entry which is preliminary data.</text>
</comment>
<dbReference type="CDD" id="cd11713">
    <property type="entry name" value="GINS_A_psf3"/>
    <property type="match status" value="1"/>
</dbReference>
<feature type="compositionally biased region" description="Polar residues" evidence="1">
    <location>
        <begin position="74"/>
        <end position="83"/>
    </location>
</feature>
<dbReference type="AlphaFoldDB" id="A0AAV9IBT6"/>
<feature type="region of interest" description="Disordered" evidence="1">
    <location>
        <begin position="74"/>
        <end position="107"/>
    </location>
</feature>
<dbReference type="SUPFAM" id="SSF158573">
    <property type="entry name" value="GINS helical bundle-like"/>
    <property type="match status" value="1"/>
</dbReference>
<protein>
    <recommendedName>
        <fullName evidence="4">GINS subunit domain-containing protein</fullName>
    </recommendedName>
</protein>
<dbReference type="Proteomes" id="UP001300502">
    <property type="component" value="Unassembled WGS sequence"/>
</dbReference>
<sequence>MIYKRPCYWDLKDIISTSEKVRSVLQTDLENLEHLSELTKIEYPEDIQWERFRKLASLEGKKLKNECDEEPSVSECTSKTLSEVDNDSEEVISERTSSVKDEEKSSQKLPAGTRVELPFWLAETLAVRNFVNLQMPHSYGSRTRKDIIADATFVSLKSKASFYYRYGNQLAQCLGDHDLRERLLYAFANRYRKILQVSHSIMTIQSQQRSKSESQQVGLTSIPNSLSEFIKKLDDSERELLAVAIDSSSRLQEWRTRSLGNREKDSYHSGKRVREFESADWKPMEKLSRTREKGSVLTELSLNEQNRRASHVFG</sequence>
<dbReference type="GO" id="GO:0000811">
    <property type="term" value="C:GINS complex"/>
    <property type="evidence" value="ECO:0007669"/>
    <property type="project" value="TreeGrafter"/>
</dbReference>
<keyword evidence="3" id="KW-1185">Reference proteome</keyword>
<feature type="compositionally biased region" description="Basic and acidic residues" evidence="1">
    <location>
        <begin position="97"/>
        <end position="106"/>
    </location>
</feature>
<proteinExistence type="predicted"/>
<dbReference type="SUPFAM" id="SSF160059">
    <property type="entry name" value="PriA/YqbF domain"/>
    <property type="match status" value="1"/>
</dbReference>
<dbReference type="GO" id="GO:1902975">
    <property type="term" value="P:mitotic DNA replication initiation"/>
    <property type="evidence" value="ECO:0007669"/>
    <property type="project" value="TreeGrafter"/>
</dbReference>
<evidence type="ECO:0000313" key="2">
    <source>
        <dbReference type="EMBL" id="KAK4524874.1"/>
    </source>
</evidence>